<evidence type="ECO:0000313" key="1">
    <source>
        <dbReference type="EMBL" id="PUU80880.1"/>
    </source>
</evidence>
<dbReference type="OrthoDB" id="76567at2759"/>
<sequence>MAAMPDKPWANEDFYLKKGLEGIEHHKFTNGKSFTSVIESRIRELSPGDWKVRQYVVFDSVSERNLAYIERIRDHHYKHLPFMYLPDKDTLIVKTTPGMLHCLVVDDFTVLLREKLAQMGPDCNLANLRTATFKGILGPKKADIALVPRVMETDWPTVVFECGIEESLERLTVNTVLLFSISKTERKIHLEQWELAPVPNPYPRVTRAHPGPTLSPTRVHQVDVLTTGANGAPLTLSFQKIFLRRPDKNRGEGDIVFTEQELQSYATSIWDCACAIYPKIYQNTPPKKQSE</sequence>
<comment type="caution">
    <text evidence="1">The sequence shown here is derived from an EMBL/GenBank/DDBJ whole genome shotgun (WGS) entry which is preliminary data.</text>
</comment>
<protein>
    <submittedName>
        <fullName evidence="1">Uncharacterized protein</fullName>
    </submittedName>
</protein>
<organism evidence="1 2">
    <name type="scientific">Tuber borchii</name>
    <name type="common">White truffle</name>
    <dbReference type="NCBI Taxonomy" id="42251"/>
    <lineage>
        <taxon>Eukaryota</taxon>
        <taxon>Fungi</taxon>
        <taxon>Dikarya</taxon>
        <taxon>Ascomycota</taxon>
        <taxon>Pezizomycotina</taxon>
        <taxon>Pezizomycetes</taxon>
        <taxon>Pezizales</taxon>
        <taxon>Tuberaceae</taxon>
        <taxon>Tuber</taxon>
    </lineage>
</organism>
<gene>
    <name evidence="1" type="ORF">B9Z19DRAFT_1122806</name>
</gene>
<dbReference type="EMBL" id="NESQ01000054">
    <property type="protein sequence ID" value="PUU80880.1"/>
    <property type="molecule type" value="Genomic_DNA"/>
</dbReference>
<name>A0A2T6ZZK5_TUBBO</name>
<dbReference type="STRING" id="42251.A0A2T6ZZK5"/>
<reference evidence="1 2" key="1">
    <citation type="submission" date="2017-04" db="EMBL/GenBank/DDBJ databases">
        <title>Draft genome sequence of Tuber borchii Vittad., a whitish edible truffle.</title>
        <authorList>
            <consortium name="DOE Joint Genome Institute"/>
            <person name="Murat C."/>
            <person name="Kuo A."/>
            <person name="Barry K.W."/>
            <person name="Clum A."/>
            <person name="Dockter R.B."/>
            <person name="Fauchery L."/>
            <person name="Iotti M."/>
            <person name="Kohler A."/>
            <person name="Labutti K."/>
            <person name="Lindquist E.A."/>
            <person name="Lipzen A."/>
            <person name="Ohm R.A."/>
            <person name="Wang M."/>
            <person name="Grigoriev I.V."/>
            <person name="Zambonelli A."/>
            <person name="Martin F.M."/>
        </authorList>
    </citation>
    <scope>NUCLEOTIDE SEQUENCE [LARGE SCALE GENOMIC DNA]</scope>
    <source>
        <strain evidence="1 2">Tbo3840</strain>
    </source>
</reference>
<keyword evidence="2" id="KW-1185">Reference proteome</keyword>
<dbReference type="Proteomes" id="UP000244722">
    <property type="component" value="Unassembled WGS sequence"/>
</dbReference>
<evidence type="ECO:0000313" key="2">
    <source>
        <dbReference type="Proteomes" id="UP000244722"/>
    </source>
</evidence>
<accession>A0A2T6ZZK5</accession>
<proteinExistence type="predicted"/>
<dbReference type="AlphaFoldDB" id="A0A2T6ZZK5"/>